<proteinExistence type="predicted"/>
<keyword evidence="2 5" id="KW-0812">Transmembrane</keyword>
<keyword evidence="4 5" id="KW-0472">Membrane</keyword>
<evidence type="ECO:0000256" key="3">
    <source>
        <dbReference type="ARBA" id="ARBA00022989"/>
    </source>
</evidence>
<reference evidence="6" key="1">
    <citation type="submission" date="2022-10" db="EMBL/GenBank/DDBJ databases">
        <title>The complete genomes of actinobacterial strains from the NBC collection.</title>
        <authorList>
            <person name="Joergensen T.S."/>
            <person name="Alvarez Arevalo M."/>
            <person name="Sterndorff E.B."/>
            <person name="Faurdal D."/>
            <person name="Vuksanovic O."/>
            <person name="Mourched A.-S."/>
            <person name="Charusanti P."/>
            <person name="Shaw S."/>
            <person name="Blin K."/>
            <person name="Weber T."/>
        </authorList>
    </citation>
    <scope>NUCLEOTIDE SEQUENCE</scope>
    <source>
        <strain evidence="6">NBC_00119</strain>
    </source>
</reference>
<dbReference type="Gene3D" id="1.10.357.140">
    <property type="entry name" value="UbiA prenyltransferase"/>
    <property type="match status" value="1"/>
</dbReference>
<dbReference type="PANTHER" id="PTHR42723">
    <property type="entry name" value="CHLOROPHYLL SYNTHASE"/>
    <property type="match status" value="1"/>
</dbReference>
<dbReference type="Pfam" id="PF01040">
    <property type="entry name" value="UbiA"/>
    <property type="match status" value="1"/>
</dbReference>
<feature type="transmembrane region" description="Helical" evidence="5">
    <location>
        <begin position="81"/>
        <end position="111"/>
    </location>
</feature>
<gene>
    <name evidence="6" type="ORF">OHU69_31150</name>
</gene>
<name>A0AAU1UCF5_9ACTN</name>
<feature type="transmembrane region" description="Helical" evidence="5">
    <location>
        <begin position="148"/>
        <end position="170"/>
    </location>
</feature>
<dbReference type="InterPro" id="IPR044878">
    <property type="entry name" value="UbiA_sf"/>
</dbReference>
<dbReference type="AlphaFoldDB" id="A0AAU1UCF5"/>
<accession>A0AAU1UCF5</accession>
<keyword evidence="3 5" id="KW-1133">Transmembrane helix</keyword>
<evidence type="ECO:0000256" key="5">
    <source>
        <dbReference type="SAM" id="Phobius"/>
    </source>
</evidence>
<dbReference type="PANTHER" id="PTHR42723:SF1">
    <property type="entry name" value="CHLOROPHYLL SYNTHASE, CHLOROPLASTIC"/>
    <property type="match status" value="1"/>
</dbReference>
<dbReference type="GO" id="GO:0016020">
    <property type="term" value="C:membrane"/>
    <property type="evidence" value="ECO:0007669"/>
    <property type="project" value="UniProtKB-SubCell"/>
</dbReference>
<feature type="transmembrane region" description="Helical" evidence="5">
    <location>
        <begin position="219"/>
        <end position="243"/>
    </location>
</feature>
<dbReference type="InterPro" id="IPR000537">
    <property type="entry name" value="UbiA_prenyltransferase"/>
</dbReference>
<evidence type="ECO:0000256" key="2">
    <source>
        <dbReference type="ARBA" id="ARBA00022692"/>
    </source>
</evidence>
<dbReference type="GO" id="GO:0016765">
    <property type="term" value="F:transferase activity, transferring alkyl or aryl (other than methyl) groups"/>
    <property type="evidence" value="ECO:0007669"/>
    <property type="project" value="InterPro"/>
</dbReference>
<feature type="transmembrane region" description="Helical" evidence="5">
    <location>
        <begin position="123"/>
        <end position="142"/>
    </location>
</feature>
<evidence type="ECO:0000256" key="4">
    <source>
        <dbReference type="ARBA" id="ARBA00023136"/>
    </source>
</evidence>
<evidence type="ECO:0000256" key="1">
    <source>
        <dbReference type="ARBA" id="ARBA00004141"/>
    </source>
</evidence>
<comment type="subcellular location">
    <subcellularLocation>
        <location evidence="1">Membrane</location>
        <topology evidence="1">Multi-pass membrane protein</topology>
    </subcellularLocation>
</comment>
<protein>
    <submittedName>
        <fullName evidence="6">UbiA family prenyltransferase</fullName>
    </submittedName>
</protein>
<evidence type="ECO:0000313" key="6">
    <source>
        <dbReference type="EMBL" id="WTS15106.1"/>
    </source>
</evidence>
<dbReference type="EMBL" id="CP108195">
    <property type="protein sequence ID" value="WTS15106.1"/>
    <property type="molecule type" value="Genomic_DNA"/>
</dbReference>
<organism evidence="6">
    <name type="scientific">Streptomyces sp. NBC_00119</name>
    <dbReference type="NCBI Taxonomy" id="2975659"/>
    <lineage>
        <taxon>Bacteria</taxon>
        <taxon>Bacillati</taxon>
        <taxon>Actinomycetota</taxon>
        <taxon>Actinomycetes</taxon>
        <taxon>Kitasatosporales</taxon>
        <taxon>Streptomycetaceae</taxon>
        <taxon>Streptomyces</taxon>
    </lineage>
</organism>
<dbReference type="InterPro" id="IPR050475">
    <property type="entry name" value="Prenyltransferase_related"/>
</dbReference>
<feature type="transmembrane region" description="Helical" evidence="5">
    <location>
        <begin position="190"/>
        <end position="213"/>
    </location>
</feature>
<sequence>MQVIFLLRFLVAGTAGTTSYVSHLAIRPSLVLGAAVWFCSVSFTYLYNGVTDIHEDRANGSVRPIARGALPVRFARTTARVLAALALTGGAVLGPLMFLVTAGMLLLGYAYSAPRLALKSRTPGTIAVVVASGALAYAAGALSGTAPLSPALLAFSAAMCLWMGMVGAVAKDFSDAEGDAKHGRRNWTVVWGRAVTALIVSLSAVGIGAALLVCAVATAAYGLLAPAGVVLCGALALSAAALTARRDDSRARRRLPYRIFMVTQYAAHLVTFAQPIT</sequence>